<dbReference type="Proteomes" id="UP000663848">
    <property type="component" value="Unassembled WGS sequence"/>
</dbReference>
<protein>
    <submittedName>
        <fullName evidence="1">Uncharacterized protein</fullName>
    </submittedName>
</protein>
<name>A0A822GC65_9BILA</name>
<gene>
    <name evidence="1" type="ORF">QYT958_LOCUS47817</name>
</gene>
<organism evidence="1 2">
    <name type="scientific">Rotaria socialis</name>
    <dbReference type="NCBI Taxonomy" id="392032"/>
    <lineage>
        <taxon>Eukaryota</taxon>
        <taxon>Metazoa</taxon>
        <taxon>Spiralia</taxon>
        <taxon>Gnathifera</taxon>
        <taxon>Rotifera</taxon>
        <taxon>Eurotatoria</taxon>
        <taxon>Bdelloidea</taxon>
        <taxon>Philodinida</taxon>
        <taxon>Philodinidae</taxon>
        <taxon>Rotaria</taxon>
    </lineage>
</organism>
<dbReference type="EMBL" id="CAJOBR010092127">
    <property type="protein sequence ID" value="CAF5142391.1"/>
    <property type="molecule type" value="Genomic_DNA"/>
</dbReference>
<evidence type="ECO:0000313" key="1">
    <source>
        <dbReference type="EMBL" id="CAF5142391.1"/>
    </source>
</evidence>
<sequence>MNKIIFFSDVTQTPPILNDAFET</sequence>
<comment type="caution">
    <text evidence="1">The sequence shown here is derived from an EMBL/GenBank/DDBJ whole genome shotgun (WGS) entry which is preliminary data.</text>
</comment>
<reference evidence="1" key="1">
    <citation type="submission" date="2021-02" db="EMBL/GenBank/DDBJ databases">
        <authorList>
            <person name="Nowell W R."/>
        </authorList>
    </citation>
    <scope>NUCLEOTIDE SEQUENCE</scope>
</reference>
<proteinExistence type="predicted"/>
<feature type="non-terminal residue" evidence="1">
    <location>
        <position position="1"/>
    </location>
</feature>
<accession>A0A822GC65</accession>
<evidence type="ECO:0000313" key="2">
    <source>
        <dbReference type="Proteomes" id="UP000663848"/>
    </source>
</evidence>
<dbReference type="AlphaFoldDB" id="A0A822GC65"/>